<sequence>MLATAAKATFSAARTFATANAPRILITGACGQIGTEFVTLLRKKYGVENVIASDLRFPNREFQTSGPSAFLDVTDKNNVTRLVAENGITWIIHLGALLSAIGEKMPQKALEVNVHGSENIIEVARQYKCRLYIPSTIGAFGPSTPKEMTPDETIMRPTTMYGVSKVHLELLGEYYHRTQGLDFRSCRYPGIISNKALPGGGTTDYAIDIFYEAIKHHHYTCFLGPDTPLPMMYMPDCLRGTLELIEADRSKLTQCVYNIAAMTFTPAQLAENIKKYMPDFTIDYKPDSRQAIADSWPYSLDDSHARKDWGWKEEYDMDALTRDMLTEIEKKLMNAKN</sequence>
<evidence type="ECO:0000259" key="7">
    <source>
        <dbReference type="Pfam" id="PF01370"/>
    </source>
</evidence>
<comment type="function">
    <text evidence="3">Catalyzes the NAD(+)-dependent oxidation of L-threonine to 2-amino-3-ketobutyrate, mediating L-threonine catabolism.</text>
</comment>
<dbReference type="InterPro" id="IPR051225">
    <property type="entry name" value="NAD(P)_epim/dehydratase"/>
</dbReference>
<proteinExistence type="inferred from homology"/>
<dbReference type="Pfam" id="PF01370">
    <property type="entry name" value="Epimerase"/>
    <property type="match status" value="1"/>
</dbReference>
<name>D8LUV9_BLAHO</name>
<dbReference type="PANTHER" id="PTHR42687:SF1">
    <property type="entry name" value="L-THREONINE 3-DEHYDROGENASE, MITOCHONDRIAL"/>
    <property type="match status" value="1"/>
</dbReference>
<dbReference type="OrthoDB" id="16464at2759"/>
<dbReference type="AlphaFoldDB" id="D8LUV9"/>
<evidence type="ECO:0000256" key="5">
    <source>
        <dbReference type="ARBA" id="ARBA00066604"/>
    </source>
</evidence>
<accession>D8LUV9</accession>
<evidence type="ECO:0000256" key="1">
    <source>
        <dbReference type="ARBA" id="ARBA00007637"/>
    </source>
</evidence>
<dbReference type="Gene3D" id="3.40.50.720">
    <property type="entry name" value="NAD(P)-binding Rossmann-like Domain"/>
    <property type="match status" value="1"/>
</dbReference>
<dbReference type="OMA" id="HWHASPR"/>
<comment type="catalytic activity">
    <reaction evidence="2">
        <text>L-threonine + NAD(+) = (2S)-2-amino-3-oxobutanoate + NADH + H(+)</text>
        <dbReference type="Rhea" id="RHEA:13161"/>
        <dbReference type="ChEBI" id="CHEBI:15378"/>
        <dbReference type="ChEBI" id="CHEBI:57540"/>
        <dbReference type="ChEBI" id="CHEBI:57926"/>
        <dbReference type="ChEBI" id="CHEBI:57945"/>
        <dbReference type="ChEBI" id="CHEBI:78948"/>
        <dbReference type="EC" id="1.1.1.103"/>
    </reaction>
</comment>
<keyword evidence="10" id="KW-1185">Reference proteome</keyword>
<evidence type="ECO:0000313" key="10">
    <source>
        <dbReference type="Proteomes" id="UP000008312"/>
    </source>
</evidence>
<dbReference type="GO" id="GO:0006567">
    <property type="term" value="P:L-threonine catabolic process"/>
    <property type="evidence" value="ECO:0007669"/>
    <property type="project" value="TreeGrafter"/>
</dbReference>
<feature type="domain" description="NAD-dependent epimerase/dehydratase" evidence="7">
    <location>
        <begin position="24"/>
        <end position="260"/>
    </location>
</feature>
<evidence type="ECO:0000256" key="6">
    <source>
        <dbReference type="ARBA" id="ARBA00069940"/>
    </source>
</evidence>
<comment type="pathway">
    <text evidence="4">Amino-acid degradation; L-threonine degradation via oxydo-reductase pathway; glycine from L-threonine: step 1/2.</text>
</comment>
<dbReference type="EMBL" id="FN668638">
    <property type="protein sequence ID" value="CBK19598.2"/>
    <property type="molecule type" value="Genomic_DNA"/>
</dbReference>
<dbReference type="SUPFAM" id="SSF51735">
    <property type="entry name" value="NAD(P)-binding Rossmann-fold domains"/>
    <property type="match status" value="1"/>
</dbReference>
<comment type="similarity">
    <text evidence="1">Belongs to the NAD(P)-dependent epimerase/dehydratase family.</text>
</comment>
<dbReference type="RefSeq" id="XP_012893646.1">
    <property type="nucleotide sequence ID" value="XM_013038192.1"/>
</dbReference>
<reference evidence="8" key="1">
    <citation type="submission" date="2010-02" db="EMBL/GenBank/DDBJ databases">
        <title>Sequencing and annotation of the Blastocystis hominis genome.</title>
        <authorList>
            <person name="Wincker P."/>
        </authorList>
    </citation>
    <scope>NUCLEOTIDE SEQUENCE</scope>
    <source>
        <strain evidence="8">Singapore isolate B</strain>
    </source>
</reference>
<dbReference type="InParanoid" id="D8LUV9"/>
<dbReference type="EC" id="1.1.1.103" evidence="5"/>
<dbReference type="InterPro" id="IPR036291">
    <property type="entry name" value="NAD(P)-bd_dom_sf"/>
</dbReference>
<gene>
    <name evidence="8" type="ORF">GSBLH_T00000053001</name>
    <name evidence="9" type="ORF">GSBLH_T00004476001</name>
</gene>
<dbReference type="FunFam" id="3.40.50.720:FF:000077">
    <property type="entry name" value="L-threonine 3-dehydrogenase, mitochondrial"/>
    <property type="match status" value="1"/>
</dbReference>
<dbReference type="PANTHER" id="PTHR42687">
    <property type="entry name" value="L-THREONINE 3-DEHYDROGENASE"/>
    <property type="match status" value="1"/>
</dbReference>
<dbReference type="EMBL" id="FN668689">
    <property type="protein sequence ID" value="CBK24786.2"/>
    <property type="molecule type" value="Genomic_DNA"/>
</dbReference>
<dbReference type="GeneID" id="24921501"/>
<dbReference type="GeneID" id="24917375"/>
<evidence type="ECO:0000313" key="9">
    <source>
        <dbReference type="EMBL" id="CBK24786.2"/>
    </source>
</evidence>
<evidence type="ECO:0000256" key="3">
    <source>
        <dbReference type="ARBA" id="ARBA00059023"/>
    </source>
</evidence>
<evidence type="ECO:0000256" key="2">
    <source>
        <dbReference type="ARBA" id="ARBA00050613"/>
    </source>
</evidence>
<organism evidence="8">
    <name type="scientific">Blastocystis hominis</name>
    <dbReference type="NCBI Taxonomy" id="12968"/>
    <lineage>
        <taxon>Eukaryota</taxon>
        <taxon>Sar</taxon>
        <taxon>Stramenopiles</taxon>
        <taxon>Bigyra</taxon>
        <taxon>Opalozoa</taxon>
        <taxon>Opalinata</taxon>
        <taxon>Blastocystidae</taxon>
        <taxon>Blastocystis</taxon>
    </lineage>
</organism>
<dbReference type="InterPro" id="IPR001509">
    <property type="entry name" value="Epimerase_deHydtase"/>
</dbReference>
<protein>
    <recommendedName>
        <fullName evidence="6">L-threonine 3-dehydrogenase, mitochondrial</fullName>
        <ecNumber evidence="5">1.1.1.103</ecNumber>
    </recommendedName>
</protein>
<evidence type="ECO:0000256" key="4">
    <source>
        <dbReference type="ARBA" id="ARBA00060557"/>
    </source>
</evidence>
<evidence type="ECO:0000313" key="8">
    <source>
        <dbReference type="EMBL" id="CBK19598.2"/>
    </source>
</evidence>
<dbReference type="Proteomes" id="UP000008312">
    <property type="component" value="Unassembled WGS sequence"/>
</dbReference>
<dbReference type="RefSeq" id="XP_012898834.1">
    <property type="nucleotide sequence ID" value="XM_013043380.1"/>
</dbReference>
<dbReference type="GO" id="GO:0008743">
    <property type="term" value="F:L-threonine 3-dehydrogenase activity"/>
    <property type="evidence" value="ECO:0007669"/>
    <property type="project" value="UniProtKB-EC"/>
</dbReference>